<evidence type="ECO:0000256" key="1">
    <source>
        <dbReference type="ARBA" id="ARBA00022741"/>
    </source>
</evidence>
<name>A0A9E6MIA5_9RICK</name>
<evidence type="ECO:0000256" key="2">
    <source>
        <dbReference type="ARBA" id="ARBA00022801"/>
    </source>
</evidence>
<evidence type="ECO:0000313" key="8">
    <source>
        <dbReference type="Proteomes" id="UP000595296"/>
    </source>
</evidence>
<sequence length="1117" mass="129847">MYNQSDKQIKSILDVWKIIELSTPPKNETLSSYFAYAQKHATQQREFYKEINKKEALFLLQDAPFEKFNKDKLKAELPDYDICVHWHLYLSYLNWTEAEIAIEEKINELFSVRPKILHSPKNRKNPVLTPVVALTLDEDMNLIDNSVVISTGAYVLGKVVREGFSENDFEDLIEFEDNSAALIVNALKDSFDKTGQQKKFNLERVNYIANFIINELKIDGKFLLSNPEICVRKITYRKLRKNEKTKNAYTNQKVTDNDLKEDTKKELDWAPAPALEMFNSFFLKPLDLVRNNIDKFTENSSITKYLGANDKPDIKDVLNEPLLFKELLEPSKMQFARWPSSPKNCLAALQTAAINTILQKTENTEHIFAVNGPPGTGKTTLLFDIIANIYVKRALNLAKLKTPDEGFNDDQHCFKVAGFEYKIKALVPSLQNHEIVIASSNNNAVENISKELPLYAKIDKIYHDELKFFDWLVNDTDKNTNWGIFTAVLGRSANRQSFMEKFWKPEFPKEHEGYKCKTMFQYLNLLKGKAEAHSLNYLMPKYCNSYIDTKEEWQKECLYFNELYQEILKINDTIEKVITLNKQKSDLLKDYPNKDLLAILNEYVEEIKNFESTLKYIDSKIQEFDYEIGSVSLGFLKPIHTFFKTKRYNNFVQNHLRLIRSKNEQLELKEKIKSDIKKLQDKSKQLKLDIEKLTRIEEYLSVSMEFLISKNFAVTIFNDNDFEQNYSTDYDAFHKITPYFNQEVEKLRSKLFIQASKLHEIFINANARNFWDSLSLFSEIMNGKFSNIEPDMWKAVWQNFFMIVPVVSTTFHSFDNMFKNFSHNDLAWLIIDEAGQTPPQYAASAIYKSKNVIVVGDPMQTAPISILGQALIDKLCQKLKVDYSAWSPSEVSVQHLADRNSLYQTRYGNISVGFPLLVHRRCQSPMFDICNKIAYDNKMISAAPKPDSYLRTILKKSRWIDVQDDHTKKSHYESEAEFQELFKLLKSVFAQDNCIQLLNQIYIITMYKNYSSYIKFRLEQEARKLKIENKVGSFCISNIGTIHAFQGKEADTVIMVLGAQHPEDWGARSVMTDKSNVLNVGISRAKNNLYVIGNLEIWLKHKYMPEIYNMLGDKDYS</sequence>
<evidence type="ECO:0000256" key="5">
    <source>
        <dbReference type="SAM" id="Coils"/>
    </source>
</evidence>
<keyword evidence="4" id="KW-0067">ATP-binding</keyword>
<keyword evidence="3" id="KW-0347">Helicase</keyword>
<dbReference type="InterPro" id="IPR041679">
    <property type="entry name" value="DNA2/NAM7-like_C"/>
</dbReference>
<dbReference type="PANTHER" id="PTHR43788:SF8">
    <property type="entry name" value="DNA-BINDING PROTEIN SMUBP-2"/>
    <property type="match status" value="1"/>
</dbReference>
<gene>
    <name evidence="7" type="ORF">H6P87_01168</name>
</gene>
<dbReference type="SUPFAM" id="SSF52540">
    <property type="entry name" value="P-loop containing nucleoside triphosphate hydrolases"/>
    <property type="match status" value="1"/>
</dbReference>
<feature type="coiled-coil region" evidence="5">
    <location>
        <begin position="662"/>
        <end position="696"/>
    </location>
</feature>
<feature type="domain" description="DNA2/NAM7 helicase-like C-terminal" evidence="6">
    <location>
        <begin position="918"/>
        <end position="1095"/>
    </location>
</feature>
<keyword evidence="8" id="KW-1185">Reference proteome</keyword>
<evidence type="ECO:0000256" key="3">
    <source>
        <dbReference type="ARBA" id="ARBA00022806"/>
    </source>
</evidence>
<keyword evidence="5" id="KW-0175">Coiled coil</keyword>
<keyword evidence="2" id="KW-0378">Hydrolase</keyword>
<dbReference type="RefSeq" id="WP_202069179.1">
    <property type="nucleotide sequence ID" value="NZ_CP060138.2"/>
</dbReference>
<accession>A0A9E6MIA5</accession>
<dbReference type="Gene3D" id="3.40.50.300">
    <property type="entry name" value="P-loop containing nucleotide triphosphate hydrolases"/>
    <property type="match status" value="2"/>
</dbReference>
<dbReference type="InterPro" id="IPR027417">
    <property type="entry name" value="P-loop_NTPase"/>
</dbReference>
<organism evidence="7 8">
    <name type="scientific">Rickettsia tillamookensis</name>
    <dbReference type="NCBI Taxonomy" id="2761623"/>
    <lineage>
        <taxon>Bacteria</taxon>
        <taxon>Pseudomonadati</taxon>
        <taxon>Pseudomonadota</taxon>
        <taxon>Alphaproteobacteria</taxon>
        <taxon>Rickettsiales</taxon>
        <taxon>Rickettsiaceae</taxon>
        <taxon>Rickettsieae</taxon>
        <taxon>Rickettsia</taxon>
        <taxon>spotted fever group</taxon>
    </lineage>
</organism>
<evidence type="ECO:0000259" key="6">
    <source>
        <dbReference type="Pfam" id="PF13087"/>
    </source>
</evidence>
<protein>
    <recommendedName>
        <fullName evidence="6">DNA2/NAM7 helicase-like C-terminal domain-containing protein</fullName>
    </recommendedName>
</protein>
<evidence type="ECO:0000313" key="7">
    <source>
        <dbReference type="EMBL" id="QQV75605.1"/>
    </source>
</evidence>
<reference evidence="7 8" key="1">
    <citation type="journal article" date="2021" name="Int. J. Syst. Evol. Microbiol.">
        <title>Characterization of a novel transitional group Rickettsia species (Rickettsia tillamookensis sp. nov.) from the western black-legged tick, Ixodes pacificus.</title>
        <authorList>
            <person name="Gauthier D.T."/>
            <person name="Karpathy S.E."/>
            <person name="Grizzard S.L."/>
            <person name="Batra D."/>
            <person name="Rowe L.A."/>
            <person name="Paddock C.D."/>
        </authorList>
    </citation>
    <scope>NUCLEOTIDE SEQUENCE [LARGE SCALE GENOMIC DNA]</scope>
    <source>
        <strain evidence="7 8">Tillamook 23</strain>
    </source>
</reference>
<dbReference type="Proteomes" id="UP000595296">
    <property type="component" value="Chromosome"/>
</dbReference>
<dbReference type="PANTHER" id="PTHR43788">
    <property type="entry name" value="DNA2/NAM7 HELICASE FAMILY MEMBER"/>
    <property type="match status" value="1"/>
</dbReference>
<evidence type="ECO:0000256" key="4">
    <source>
        <dbReference type="ARBA" id="ARBA00022840"/>
    </source>
</evidence>
<proteinExistence type="predicted"/>
<dbReference type="InterPro" id="IPR050534">
    <property type="entry name" value="Coronavir_polyprotein_1ab"/>
</dbReference>
<dbReference type="EMBL" id="CP060138">
    <property type="protein sequence ID" value="QQV75605.1"/>
    <property type="molecule type" value="Genomic_DNA"/>
</dbReference>
<dbReference type="Pfam" id="PF13087">
    <property type="entry name" value="AAA_12"/>
    <property type="match status" value="1"/>
</dbReference>
<keyword evidence="1" id="KW-0547">Nucleotide-binding</keyword>